<evidence type="ECO:0000313" key="9">
    <source>
        <dbReference type="EMBL" id="SEP79402.1"/>
    </source>
</evidence>
<evidence type="ECO:0000256" key="1">
    <source>
        <dbReference type="ARBA" id="ARBA00004651"/>
    </source>
</evidence>
<feature type="transmembrane region" description="Helical" evidence="8">
    <location>
        <begin position="167"/>
        <end position="185"/>
    </location>
</feature>
<dbReference type="AlphaFoldDB" id="A0A1H9ARF9"/>
<dbReference type="STRING" id="657014.SAMN04488092_102240"/>
<dbReference type="GO" id="GO:0005886">
    <property type="term" value="C:plasma membrane"/>
    <property type="evidence" value="ECO:0007669"/>
    <property type="project" value="UniProtKB-SubCell"/>
</dbReference>
<feature type="transmembrane region" description="Helical" evidence="8">
    <location>
        <begin position="20"/>
        <end position="40"/>
    </location>
</feature>
<keyword evidence="4" id="KW-1003">Cell membrane</keyword>
<sequence length="239" mass="25695">MSDTHTNSTYWQGVRDSLPFLLVISPFGILFGVVATEAGLNLLETMSFSIVVIAGAAQFTALQLMSEHAPTFVVLASALAVNLRMAMYSASLTPHLGAAPLWQRALIAYFTVDQSYACSITAYENNPGWSTRQKVAYFFGTVTSVCPAWYVMTYVGAMIGTAIPPELALDFAVPITFIAIVAPMLRTPAHRAAAATSVVLALVFSFIPYNLGLMVAGVGGMMAGARVELWQNRKEQEVA</sequence>
<keyword evidence="5 8" id="KW-0812">Transmembrane</keyword>
<evidence type="ECO:0000256" key="2">
    <source>
        <dbReference type="ARBA" id="ARBA00010735"/>
    </source>
</evidence>
<dbReference type="OrthoDB" id="3579489at2"/>
<comment type="subcellular location">
    <subcellularLocation>
        <location evidence="1">Cell membrane</location>
        <topology evidence="1">Multi-pass membrane protein</topology>
    </subcellularLocation>
</comment>
<comment type="similarity">
    <text evidence="2">Belongs to the AzlC family.</text>
</comment>
<dbReference type="InterPro" id="IPR011606">
    <property type="entry name" value="Brnchd-chn_aa_trnsp_permease"/>
</dbReference>
<evidence type="ECO:0000313" key="10">
    <source>
        <dbReference type="Proteomes" id="UP000198634"/>
    </source>
</evidence>
<keyword evidence="10" id="KW-1185">Reference proteome</keyword>
<proteinExistence type="inferred from homology"/>
<accession>A0A1H9ARF9</accession>
<protein>
    <submittedName>
        <fullName evidence="9">Predicted branched-chain amino acid permease (Azaleucine resistance)</fullName>
    </submittedName>
</protein>
<evidence type="ECO:0000256" key="8">
    <source>
        <dbReference type="SAM" id="Phobius"/>
    </source>
</evidence>
<dbReference type="Pfam" id="PF03591">
    <property type="entry name" value="AzlC"/>
    <property type="match status" value="1"/>
</dbReference>
<dbReference type="PANTHER" id="PTHR34979">
    <property type="entry name" value="INNER MEMBRANE PROTEIN YGAZ"/>
    <property type="match status" value="1"/>
</dbReference>
<dbReference type="GO" id="GO:1903785">
    <property type="term" value="P:L-valine transmembrane transport"/>
    <property type="evidence" value="ECO:0007669"/>
    <property type="project" value="TreeGrafter"/>
</dbReference>
<evidence type="ECO:0000256" key="3">
    <source>
        <dbReference type="ARBA" id="ARBA00022448"/>
    </source>
</evidence>
<dbReference type="Proteomes" id="UP000198634">
    <property type="component" value="Unassembled WGS sequence"/>
</dbReference>
<keyword evidence="6 8" id="KW-1133">Transmembrane helix</keyword>
<dbReference type="PANTHER" id="PTHR34979:SF1">
    <property type="entry name" value="INNER MEMBRANE PROTEIN YGAZ"/>
    <property type="match status" value="1"/>
</dbReference>
<evidence type="ECO:0000256" key="6">
    <source>
        <dbReference type="ARBA" id="ARBA00022989"/>
    </source>
</evidence>
<feature type="transmembrane region" description="Helical" evidence="8">
    <location>
        <begin position="192"/>
        <end position="211"/>
    </location>
</feature>
<keyword evidence="7 8" id="KW-0472">Membrane</keyword>
<feature type="transmembrane region" description="Helical" evidence="8">
    <location>
        <begin position="135"/>
        <end position="155"/>
    </location>
</feature>
<name>A0A1H9ARF9_9RHOB</name>
<keyword evidence="3" id="KW-0813">Transport</keyword>
<dbReference type="RefSeq" id="WP_090268368.1">
    <property type="nucleotide sequence ID" value="NZ_FOEP01000002.1"/>
</dbReference>
<evidence type="ECO:0000256" key="5">
    <source>
        <dbReference type="ARBA" id="ARBA00022692"/>
    </source>
</evidence>
<gene>
    <name evidence="9" type="ORF">SAMN04488092_102240</name>
</gene>
<evidence type="ECO:0000256" key="7">
    <source>
        <dbReference type="ARBA" id="ARBA00023136"/>
    </source>
</evidence>
<organism evidence="9 10">
    <name type="scientific">Thalassovita taeanensis</name>
    <dbReference type="NCBI Taxonomy" id="657014"/>
    <lineage>
        <taxon>Bacteria</taxon>
        <taxon>Pseudomonadati</taxon>
        <taxon>Pseudomonadota</taxon>
        <taxon>Alphaproteobacteria</taxon>
        <taxon>Rhodobacterales</taxon>
        <taxon>Roseobacteraceae</taxon>
        <taxon>Thalassovita</taxon>
    </lineage>
</organism>
<dbReference type="EMBL" id="FOEP01000002">
    <property type="protein sequence ID" value="SEP79402.1"/>
    <property type="molecule type" value="Genomic_DNA"/>
</dbReference>
<reference evidence="9 10" key="1">
    <citation type="submission" date="2016-10" db="EMBL/GenBank/DDBJ databases">
        <authorList>
            <person name="de Groot N.N."/>
        </authorList>
    </citation>
    <scope>NUCLEOTIDE SEQUENCE [LARGE SCALE GENOMIC DNA]</scope>
    <source>
        <strain evidence="9 10">DSM 22007</strain>
    </source>
</reference>
<evidence type="ECO:0000256" key="4">
    <source>
        <dbReference type="ARBA" id="ARBA00022475"/>
    </source>
</evidence>